<dbReference type="GeneID" id="61365306"/>
<proteinExistence type="predicted"/>
<gene>
    <name evidence="1" type="ORF">C2L97_17410</name>
</gene>
<dbReference type="EMBL" id="CP026093">
    <property type="protein sequence ID" value="AYB57830.1"/>
    <property type="molecule type" value="Genomic_DNA"/>
</dbReference>
<geneLocation type="plasmid" evidence="1">
    <name>unnamed</name>
</geneLocation>
<reference evidence="1" key="1">
    <citation type="submission" date="2018-01" db="EMBL/GenBank/DDBJ databases">
        <title>Complete Genome Sequence of three strains from Ralstonia solanacearum ecotype Moko sequevar IIA-53 from Brazil.</title>
        <authorList>
            <person name="Silva J.R."/>
            <person name="Albuquerque G.M.R."/>
            <person name="Pais A.K.L."/>
            <person name="Silva A.M.F."/>
            <person name="Boiteux M.E.N.F."/>
            <person name="Souza E.B."/>
            <person name="Mariano R.L.R."/>
        </authorList>
    </citation>
    <scope>NUCLEOTIDE SEQUENCE [LARGE SCALE GENOMIC DNA]</scope>
    <source>
        <strain evidence="1">SFC</strain>
        <plasmid evidence="1">unnamed</plasmid>
    </source>
</reference>
<keyword evidence="1" id="KW-0614">Plasmid</keyword>
<protein>
    <submittedName>
        <fullName evidence="1">Uncharacterized protein</fullName>
    </submittedName>
</protein>
<evidence type="ECO:0000313" key="1">
    <source>
        <dbReference type="EMBL" id="AYB57830.1"/>
    </source>
</evidence>
<name>A0A5H2PTW8_RALSL</name>
<dbReference type="AlphaFoldDB" id="A0A5H2PTW8"/>
<accession>A0A5H2PTW8</accession>
<organism evidence="1">
    <name type="scientific">Ralstonia solanacearum</name>
    <name type="common">Pseudomonas solanacearum</name>
    <dbReference type="NCBI Taxonomy" id="305"/>
    <lineage>
        <taxon>Bacteria</taxon>
        <taxon>Pseudomonadati</taxon>
        <taxon>Pseudomonadota</taxon>
        <taxon>Betaproteobacteria</taxon>
        <taxon>Burkholderiales</taxon>
        <taxon>Burkholderiaceae</taxon>
        <taxon>Ralstonia</taxon>
        <taxon>Ralstonia solanacearum species complex</taxon>
    </lineage>
</organism>
<dbReference type="RefSeq" id="WP_014618530.1">
    <property type="nucleotide sequence ID" value="NZ_CDLS01000001.1"/>
</dbReference>
<sequence length="190" mass="22117">MIDHALSILHSIFANAMIVAMLFWIFFWDTEQINPIRRYVVPKIRRPFVWLGLNAEWTMFTPDPPKRDAWPMAVMTQVNGSTRYWEPRRYEDLGVLEKLRHKKTLKLYFCVTAAQANNQLKRDFVEYLLRCDPKGQDCIKIELYSVALDTPPYDQRDGTPAQPYKKLIFTFHPIPSAPISAPEPMASKAA</sequence>